<reference evidence="1 2" key="1">
    <citation type="submission" date="2015-08" db="EMBL/GenBank/DDBJ databases">
        <authorList>
            <person name="Babu N.S."/>
            <person name="Beckwith C.J."/>
            <person name="Beseler K.G."/>
            <person name="Brison A."/>
            <person name="Carone J.V."/>
            <person name="Caskin T.P."/>
            <person name="Diamond M."/>
            <person name="Durham M.E."/>
            <person name="Foxe J.M."/>
            <person name="Go M."/>
            <person name="Henderson B.A."/>
            <person name="Jones I.B."/>
            <person name="McGettigan J.A."/>
            <person name="Micheletti S.J."/>
            <person name="Nasrallah M.E."/>
            <person name="Ortiz D."/>
            <person name="Piller C.R."/>
            <person name="Privatt S.R."/>
            <person name="Schneider S.L."/>
            <person name="Sharp S."/>
            <person name="Smith T.C."/>
            <person name="Stanton J.D."/>
            <person name="Ullery H.E."/>
            <person name="Wilson R.J."/>
            <person name="Serrano M.G."/>
            <person name="Buck G."/>
            <person name="Lee V."/>
            <person name="Wang Y."/>
            <person name="Carvalho R."/>
            <person name="Voegtly L."/>
            <person name="Shi R."/>
            <person name="Duckworth R."/>
            <person name="Johnson A."/>
            <person name="Loviza R."/>
            <person name="Walstead R."/>
            <person name="Shah Z."/>
            <person name="Kiflezghi M."/>
            <person name="Wade K."/>
            <person name="Ball S.L."/>
            <person name="Bradley K.W."/>
            <person name="Asai D.J."/>
            <person name="Bowman C.A."/>
            <person name="Russell D.A."/>
            <person name="Pope W.H."/>
            <person name="Jacobs-Sera D."/>
            <person name="Hendrix R.W."/>
            <person name="Hatfull G.F."/>
        </authorList>
    </citation>
    <scope>NUCLEOTIDE SEQUENCE [LARGE SCALE GENOMIC DNA]</scope>
    <source>
        <strain evidence="1 2">DSM 27710</strain>
    </source>
</reference>
<keyword evidence="2" id="KW-1185">Reference proteome</keyword>
<accession>A0A0K1PH65</accession>
<organism evidence="1 2">
    <name type="scientific">Vulgatibacter incomptus</name>
    <dbReference type="NCBI Taxonomy" id="1391653"/>
    <lineage>
        <taxon>Bacteria</taxon>
        <taxon>Pseudomonadati</taxon>
        <taxon>Myxococcota</taxon>
        <taxon>Myxococcia</taxon>
        <taxon>Myxococcales</taxon>
        <taxon>Cystobacterineae</taxon>
        <taxon>Vulgatibacteraceae</taxon>
        <taxon>Vulgatibacter</taxon>
    </lineage>
</organism>
<dbReference type="Gene3D" id="3.30.530.20">
    <property type="match status" value="1"/>
</dbReference>
<sequence length="156" mass="17150">MHQNIPNEIDHGAPVIADHEVTIAAPLPLVWQLHVDVEAWPTWQRDITEATLESAFAPGVSFHWLTYGMEITSTIYALEPARRIVWGGAAGDIVGIHEWLFRETPGGVVVRTRESFAGPAVEAAGAGQMQALLDRSLIDWLARLKTTAEARHSARP</sequence>
<dbReference type="SUPFAM" id="SSF55961">
    <property type="entry name" value="Bet v1-like"/>
    <property type="match status" value="1"/>
</dbReference>
<dbReference type="KEGG" id="vin:AKJ08_2851"/>
<gene>
    <name evidence="1" type="ORF">AKJ08_2851</name>
</gene>
<name>A0A0K1PH65_9BACT</name>
<dbReference type="RefSeq" id="WP_050726632.1">
    <property type="nucleotide sequence ID" value="NZ_CP012332.1"/>
</dbReference>
<evidence type="ECO:0000313" key="1">
    <source>
        <dbReference type="EMBL" id="AKU92464.1"/>
    </source>
</evidence>
<dbReference type="InterPro" id="IPR019587">
    <property type="entry name" value="Polyketide_cyclase/dehydratase"/>
</dbReference>
<dbReference type="EMBL" id="CP012332">
    <property type="protein sequence ID" value="AKU92464.1"/>
    <property type="molecule type" value="Genomic_DNA"/>
</dbReference>
<evidence type="ECO:0008006" key="3">
    <source>
        <dbReference type="Google" id="ProtNLM"/>
    </source>
</evidence>
<dbReference type="InterPro" id="IPR023393">
    <property type="entry name" value="START-like_dom_sf"/>
</dbReference>
<protein>
    <recommendedName>
        <fullName evidence="3">Shy6-polyketide cyclase</fullName>
    </recommendedName>
</protein>
<dbReference type="OrthoDB" id="9800600at2"/>
<dbReference type="AlphaFoldDB" id="A0A0K1PH65"/>
<proteinExistence type="predicted"/>
<dbReference type="Pfam" id="PF10604">
    <property type="entry name" value="Polyketide_cyc2"/>
    <property type="match status" value="1"/>
</dbReference>
<dbReference type="STRING" id="1391653.AKJ08_2851"/>
<dbReference type="Proteomes" id="UP000055590">
    <property type="component" value="Chromosome"/>
</dbReference>
<evidence type="ECO:0000313" key="2">
    <source>
        <dbReference type="Proteomes" id="UP000055590"/>
    </source>
</evidence>